<sequence>MSLPRIVSNPLKRASVRLAHGQAASGDSPNLALFKEINKWGSQGKWDSVNNCPKTFLRGSDKHLVQGTYMKLKNSSEVFDASPKGQFLKLAFRVGLFIGCLFAVGKGYELIVPETYRLQYKYREKHHHEEHH</sequence>
<comment type="caution">
    <text evidence="1">The sequence shown here is derived from an EMBL/GenBank/DDBJ whole genome shotgun (WGS) entry which is preliminary data.</text>
</comment>
<reference evidence="1" key="1">
    <citation type="submission" date="2023-06" db="EMBL/GenBank/DDBJ databases">
        <title>Genomic analysis of the entomopathogenic nematode Steinernema hermaphroditum.</title>
        <authorList>
            <person name="Schwarz E.M."/>
            <person name="Heppert J.K."/>
            <person name="Baniya A."/>
            <person name="Schwartz H.T."/>
            <person name="Tan C.-H."/>
            <person name="Antoshechkin I."/>
            <person name="Sternberg P.W."/>
            <person name="Goodrich-Blair H."/>
            <person name="Dillman A.R."/>
        </authorList>
    </citation>
    <scope>NUCLEOTIDE SEQUENCE</scope>
    <source>
        <strain evidence="1">PS9179</strain>
        <tissue evidence="1">Whole animal</tissue>
    </source>
</reference>
<dbReference type="Proteomes" id="UP001175271">
    <property type="component" value="Unassembled WGS sequence"/>
</dbReference>
<dbReference type="EMBL" id="JAUCMV010000003">
    <property type="protein sequence ID" value="KAK0410105.1"/>
    <property type="molecule type" value="Genomic_DNA"/>
</dbReference>
<organism evidence="1 2">
    <name type="scientific">Steinernema hermaphroditum</name>
    <dbReference type="NCBI Taxonomy" id="289476"/>
    <lineage>
        <taxon>Eukaryota</taxon>
        <taxon>Metazoa</taxon>
        <taxon>Ecdysozoa</taxon>
        <taxon>Nematoda</taxon>
        <taxon>Chromadorea</taxon>
        <taxon>Rhabditida</taxon>
        <taxon>Tylenchina</taxon>
        <taxon>Panagrolaimomorpha</taxon>
        <taxon>Strongyloidoidea</taxon>
        <taxon>Steinernematidae</taxon>
        <taxon>Steinernema</taxon>
    </lineage>
</organism>
<accession>A0AA39LUT1</accession>
<name>A0AA39LUT1_9BILA</name>
<protein>
    <submittedName>
        <fullName evidence="1">Uncharacterized protein</fullName>
    </submittedName>
</protein>
<proteinExistence type="predicted"/>
<evidence type="ECO:0000313" key="2">
    <source>
        <dbReference type="Proteomes" id="UP001175271"/>
    </source>
</evidence>
<evidence type="ECO:0000313" key="1">
    <source>
        <dbReference type="EMBL" id="KAK0410105.1"/>
    </source>
</evidence>
<keyword evidence="2" id="KW-1185">Reference proteome</keyword>
<gene>
    <name evidence="1" type="ORF">QR680_004948</name>
</gene>
<dbReference type="AlphaFoldDB" id="A0AA39LUT1"/>